<proteinExistence type="predicted"/>
<name>A0ACD4UK24_9CAUD</name>
<keyword evidence="2" id="KW-1185">Reference proteome</keyword>
<gene>
    <name evidence="1" type="primary">88</name>
    <name evidence="1" type="ORF">SEA_NICOLE72_88</name>
</gene>
<evidence type="ECO:0000313" key="2">
    <source>
        <dbReference type="Proteomes" id="UP001654554"/>
    </source>
</evidence>
<dbReference type="EMBL" id="OR159674">
    <property type="protein sequence ID" value="WKW87125.1"/>
    <property type="molecule type" value="Genomic_DNA"/>
</dbReference>
<organism evidence="1 2">
    <name type="scientific">Microbacterium phage Nicole72</name>
    <dbReference type="NCBI Taxonomy" id="3062838"/>
    <lineage>
        <taxon>Viruses</taxon>
        <taxon>Duplodnaviria</taxon>
        <taxon>Heunggongvirae</taxon>
        <taxon>Uroviricota</taxon>
        <taxon>Caudoviricetes</taxon>
        <taxon>Hodgkinviridae</taxon>
        <taxon>Meganvirus</taxon>
        <taxon>Meganvirus nichole72</taxon>
    </lineage>
</organism>
<dbReference type="Proteomes" id="UP001654554">
    <property type="component" value="Segment"/>
</dbReference>
<evidence type="ECO:0000313" key="1">
    <source>
        <dbReference type="EMBL" id="WKW87125.1"/>
    </source>
</evidence>
<accession>A0ACD4UK24</accession>
<sequence length="63" mass="6912">MSTCTLGQGPFPIIHHPGPVVGFVYGDFLLPRWAGEHLRTAAAERGRPEPVLTPVYPYQEPIA</sequence>
<protein>
    <submittedName>
        <fullName evidence="1">Uncharacterized protein</fullName>
    </submittedName>
</protein>
<reference evidence="1" key="1">
    <citation type="submission" date="2023-06" db="EMBL/GenBank/DDBJ databases">
        <authorList>
            <person name="Byrum C.A."/>
            <person name="Fullante V.A."/>
            <person name="Ghosh G."/>
            <person name="Ivey A.L."/>
            <person name="Joby C.P."/>
            <person name="Johnson E."/>
            <person name="Kamil H.A."/>
            <person name="Martinez L."/>
            <person name="Tutelo G.A."/>
            <person name="Wilson D."/>
            <person name="Ziegler A.J."/>
            <person name="Garlena R.A."/>
            <person name="Russell D.A."/>
            <person name="Jacobs-Sera D."/>
            <person name="Hatfull G.F."/>
        </authorList>
    </citation>
    <scope>NUCLEOTIDE SEQUENCE</scope>
</reference>